<dbReference type="Proteomes" id="UP000306147">
    <property type="component" value="Unassembled WGS sequence"/>
</dbReference>
<evidence type="ECO:0000256" key="1">
    <source>
        <dbReference type="ARBA" id="ARBA00022679"/>
    </source>
</evidence>
<dbReference type="InterPro" id="IPR003673">
    <property type="entry name" value="CoA-Trfase_fam_III"/>
</dbReference>
<dbReference type="OrthoDB" id="5720311at2"/>
<accession>A0A4S1XHR0</accession>
<dbReference type="PANTHER" id="PTHR48207">
    <property type="entry name" value="SUCCINATE--HYDROXYMETHYLGLUTARATE COA-TRANSFERASE"/>
    <property type="match status" value="1"/>
</dbReference>
<sequence length="395" mass="42061">MELNEGAIASVEPVLPLDGIVVLDLSQFLAGPSCALRLADLGAKVIKVERRAGGDTGRSLELAGQRFGDASALFHTINRNKESYAADLKDPAERAQVEALVRRADVVVHNFRPGVMERLGLGYARIAELNPRIVYAGVSGYGDTGPWRDRPGQDLLIQALSGMATLSGDRDQPPTPAALAVVDMTAGAQLAIGILSLLVRRGITGRGGRVDVSLLDAAVDLQFEPLTVFLNGGGTPERGAVRNANVYLPAPYGIYDTADGHLALAMMPVNVLGDVIGNARLAAWPADQWLRERDAIKAEIGRHLATGTSEHWLALLDAAGLWVAPVLDWSALIEQPGFKALDAIQTIRSGDETMRTTSSPIRIDGNRLKAPRAAPRLGEGNERIDAELGVAEMQA</sequence>
<dbReference type="RefSeq" id="WP_135961900.1">
    <property type="nucleotide sequence ID" value="NZ_SRXT01000001.1"/>
</dbReference>
<dbReference type="PANTHER" id="PTHR48207:SF4">
    <property type="entry name" value="BLL6097 PROTEIN"/>
    <property type="match status" value="1"/>
</dbReference>
<dbReference type="Pfam" id="PF02515">
    <property type="entry name" value="CoA_transf_3"/>
    <property type="match status" value="1"/>
</dbReference>
<dbReference type="Gene3D" id="3.40.50.10540">
    <property type="entry name" value="Crotonobetainyl-coa:carnitine coa-transferase, domain 1"/>
    <property type="match status" value="1"/>
</dbReference>
<comment type="caution">
    <text evidence="2">The sequence shown here is derived from an EMBL/GenBank/DDBJ whole genome shotgun (WGS) entry which is preliminary data.</text>
</comment>
<name>A0A4S1XHR0_9SPHN</name>
<dbReference type="EMBL" id="SRXT01000001">
    <property type="protein sequence ID" value="TGX55701.1"/>
    <property type="molecule type" value="Genomic_DNA"/>
</dbReference>
<dbReference type="InterPro" id="IPR044855">
    <property type="entry name" value="CoA-Trfase_III_dom3_sf"/>
</dbReference>
<keyword evidence="1 2" id="KW-0808">Transferase</keyword>
<gene>
    <name evidence="2" type="ORF">E5A73_00770</name>
</gene>
<dbReference type="GO" id="GO:0008410">
    <property type="term" value="F:CoA-transferase activity"/>
    <property type="evidence" value="ECO:0007669"/>
    <property type="project" value="TreeGrafter"/>
</dbReference>
<organism evidence="2 3">
    <name type="scientific">Sphingomonas gei</name>
    <dbReference type="NCBI Taxonomy" id="1395960"/>
    <lineage>
        <taxon>Bacteria</taxon>
        <taxon>Pseudomonadati</taxon>
        <taxon>Pseudomonadota</taxon>
        <taxon>Alphaproteobacteria</taxon>
        <taxon>Sphingomonadales</taxon>
        <taxon>Sphingomonadaceae</taxon>
        <taxon>Sphingomonas</taxon>
    </lineage>
</organism>
<dbReference type="Gene3D" id="3.30.1540.10">
    <property type="entry name" value="formyl-coa transferase, domain 3"/>
    <property type="match status" value="1"/>
</dbReference>
<proteinExistence type="predicted"/>
<protein>
    <submittedName>
        <fullName evidence="2">CoA transferase</fullName>
    </submittedName>
</protein>
<dbReference type="AlphaFoldDB" id="A0A4S1XHR0"/>
<dbReference type="InterPro" id="IPR023606">
    <property type="entry name" value="CoA-Trfase_III_dom_1_sf"/>
</dbReference>
<keyword evidence="3" id="KW-1185">Reference proteome</keyword>
<dbReference type="InterPro" id="IPR050483">
    <property type="entry name" value="CoA-transferase_III_domain"/>
</dbReference>
<evidence type="ECO:0000313" key="2">
    <source>
        <dbReference type="EMBL" id="TGX55701.1"/>
    </source>
</evidence>
<dbReference type="SUPFAM" id="SSF89796">
    <property type="entry name" value="CoA-transferase family III (CaiB/BaiF)"/>
    <property type="match status" value="1"/>
</dbReference>
<evidence type="ECO:0000313" key="3">
    <source>
        <dbReference type="Proteomes" id="UP000306147"/>
    </source>
</evidence>
<reference evidence="2 3" key="1">
    <citation type="submission" date="2019-04" db="EMBL/GenBank/DDBJ databases">
        <title>Sphingomonas psychrotolerans sp. nov., isolated from soil in the Tianshan Mountains, Xinjiang, China.</title>
        <authorList>
            <person name="Luo Y."/>
            <person name="Sheng H."/>
        </authorList>
    </citation>
    <scope>NUCLEOTIDE SEQUENCE [LARGE SCALE GENOMIC DNA]</scope>
    <source>
        <strain evidence="2 3">ZFGT-11</strain>
    </source>
</reference>